<feature type="domain" description="N-acetyltransferase" evidence="3">
    <location>
        <begin position="5"/>
        <end position="177"/>
    </location>
</feature>
<gene>
    <name evidence="4" type="ORF">AMST5_01817</name>
</gene>
<evidence type="ECO:0000256" key="1">
    <source>
        <dbReference type="ARBA" id="ARBA00022679"/>
    </source>
</evidence>
<name>A0AA48LYZ7_9ZZZZ</name>
<keyword evidence="1" id="KW-0808">Transferase</keyword>
<dbReference type="CDD" id="cd04301">
    <property type="entry name" value="NAT_SF"/>
    <property type="match status" value="1"/>
</dbReference>
<dbReference type="InterPro" id="IPR016181">
    <property type="entry name" value="Acyl_CoA_acyltransferase"/>
</dbReference>
<dbReference type="GO" id="GO:0016747">
    <property type="term" value="F:acyltransferase activity, transferring groups other than amino-acyl groups"/>
    <property type="evidence" value="ECO:0007669"/>
    <property type="project" value="InterPro"/>
</dbReference>
<dbReference type="EMBL" id="OY288114">
    <property type="protein sequence ID" value="CAJ0865985.1"/>
    <property type="molecule type" value="Genomic_DNA"/>
</dbReference>
<dbReference type="Gene3D" id="3.40.630.30">
    <property type="match status" value="1"/>
</dbReference>
<reference evidence="4" key="1">
    <citation type="submission" date="2023-07" db="EMBL/GenBank/DDBJ databases">
        <authorList>
            <person name="Pelsma A.J. K."/>
        </authorList>
    </citation>
    <scope>NUCLEOTIDE SEQUENCE</scope>
</reference>
<sequence>MVNTLDIRLGRAADLPAIAGVHLDASRVAYRGICPDSVLDSLTLEGRIELWRQRYDRLGPDGRLWVSERSGIVGFAAADRVDGDDGGEQSCELLSFYVAPDWWGRSIGQDLMRWLLEDFRQRGFDKIQLWTIRTNQRARDFYEKAGFRCEQVFRTISRRESGVLLEHNEVRYSRDLRA</sequence>
<evidence type="ECO:0000256" key="2">
    <source>
        <dbReference type="ARBA" id="ARBA00023315"/>
    </source>
</evidence>
<protein>
    <recommendedName>
        <fullName evidence="3">N-acetyltransferase domain-containing protein</fullName>
    </recommendedName>
</protein>
<accession>A0AA48LYZ7</accession>
<evidence type="ECO:0000313" key="4">
    <source>
        <dbReference type="EMBL" id="CAJ0865985.1"/>
    </source>
</evidence>
<dbReference type="InterPro" id="IPR050832">
    <property type="entry name" value="Bact_Acetyltransf"/>
</dbReference>
<dbReference type="AlphaFoldDB" id="A0AA48LYZ7"/>
<dbReference type="PROSITE" id="PS51186">
    <property type="entry name" value="GNAT"/>
    <property type="match status" value="1"/>
</dbReference>
<dbReference type="SUPFAM" id="SSF55729">
    <property type="entry name" value="Acyl-CoA N-acyltransferases (Nat)"/>
    <property type="match status" value="1"/>
</dbReference>
<keyword evidence="2" id="KW-0012">Acyltransferase</keyword>
<dbReference type="PANTHER" id="PTHR43877">
    <property type="entry name" value="AMINOALKYLPHOSPHONATE N-ACETYLTRANSFERASE-RELATED-RELATED"/>
    <property type="match status" value="1"/>
</dbReference>
<dbReference type="InterPro" id="IPR000182">
    <property type="entry name" value="GNAT_dom"/>
</dbReference>
<proteinExistence type="predicted"/>
<organism evidence="4">
    <name type="scientific">freshwater sediment metagenome</name>
    <dbReference type="NCBI Taxonomy" id="556182"/>
    <lineage>
        <taxon>unclassified sequences</taxon>
        <taxon>metagenomes</taxon>
        <taxon>ecological metagenomes</taxon>
    </lineage>
</organism>
<evidence type="ECO:0000259" key="3">
    <source>
        <dbReference type="PROSITE" id="PS51186"/>
    </source>
</evidence>
<dbReference type="Pfam" id="PF00583">
    <property type="entry name" value="Acetyltransf_1"/>
    <property type="match status" value="1"/>
</dbReference>